<dbReference type="AlphaFoldDB" id="A0A7I0NT11"/>
<keyword evidence="2" id="KW-1185">Reference proteome</keyword>
<accession>A0A7I0NT11</accession>
<reference evidence="1 2" key="1">
    <citation type="submission" date="2020-06" db="EMBL/GenBank/DDBJ databases">
        <title>Genome mining for natural products.</title>
        <authorList>
            <person name="Zhang B."/>
            <person name="Shi J."/>
            <person name="Ge H."/>
        </authorList>
    </citation>
    <scope>NUCLEOTIDE SEQUENCE [LARGE SCALE GENOMIC DNA]</scope>
    <source>
        <strain evidence="1 2">NA02069</strain>
    </source>
</reference>
<evidence type="ECO:0000313" key="2">
    <source>
        <dbReference type="Proteomes" id="UP000509418"/>
    </source>
</evidence>
<dbReference type="RefSeq" id="WP_176573888.1">
    <property type="nucleotide sequence ID" value="NZ_CBDRGH010000018.1"/>
</dbReference>
<organism evidence="1 2">
    <name type="scientific">Streptomyces chartreusis</name>
    <dbReference type="NCBI Taxonomy" id="1969"/>
    <lineage>
        <taxon>Bacteria</taxon>
        <taxon>Bacillati</taxon>
        <taxon>Actinomycetota</taxon>
        <taxon>Actinomycetes</taxon>
        <taxon>Kitasatosporales</taxon>
        <taxon>Streptomycetaceae</taxon>
        <taxon>Streptomyces</taxon>
    </lineage>
</organism>
<proteinExistence type="predicted"/>
<gene>
    <name evidence="1" type="ORF">HUT05_01730</name>
</gene>
<dbReference type="EMBL" id="CP056041">
    <property type="protein sequence ID" value="QKZ16204.1"/>
    <property type="molecule type" value="Genomic_DNA"/>
</dbReference>
<sequence>MTTSESHTTTPATRRTGQDHDCGCGCGGSGADGTAASRPAPGGFRAGGQVRPVFFAGQLLTEDDLDRLIGWTAARFRAHNRLRYVSVDGLGAVLCGLAVGCGCDRGTVRIGVGHAVDGSGNDIPVSCPETVDVVALAREFRAAGGGCPDPCPPGPERTYGLYLRYDEEFTEPTAPYDPGDGCTPVTCVPTRVREGHRFAVGLLPDPGSASGGVCDLLRRRLGEDRAMLESLREGAEQPPSADDMLGWLLPRLDTNGDLCDRTITEGLRDLPPRSNGNRVRENSARWEAVHALVTAYLRGVVRSLLVVECPSGCVPEVLIAEVTLDGCDVVRAVPAGRRAAHLPDPVEQQWRARLSGLYANGAGPPDALAFLLELLELTGCRLGPAEGA</sequence>
<evidence type="ECO:0000313" key="1">
    <source>
        <dbReference type="EMBL" id="QKZ16204.1"/>
    </source>
</evidence>
<dbReference type="Proteomes" id="UP000509418">
    <property type="component" value="Chromosome"/>
</dbReference>
<name>A0A7I0NT11_STRCX</name>
<protein>
    <submittedName>
        <fullName evidence="1">Uncharacterized protein</fullName>
    </submittedName>
</protein>